<dbReference type="Proteomes" id="UP000284706">
    <property type="component" value="Unassembled WGS sequence"/>
</dbReference>
<protein>
    <submittedName>
        <fullName evidence="1">Uncharacterized protein</fullName>
    </submittedName>
</protein>
<organism evidence="1 2">
    <name type="scientific">Gymnopilus dilepis</name>
    <dbReference type="NCBI Taxonomy" id="231916"/>
    <lineage>
        <taxon>Eukaryota</taxon>
        <taxon>Fungi</taxon>
        <taxon>Dikarya</taxon>
        <taxon>Basidiomycota</taxon>
        <taxon>Agaricomycotina</taxon>
        <taxon>Agaricomycetes</taxon>
        <taxon>Agaricomycetidae</taxon>
        <taxon>Agaricales</taxon>
        <taxon>Agaricineae</taxon>
        <taxon>Hymenogastraceae</taxon>
        <taxon>Gymnopilus</taxon>
    </lineage>
</organism>
<comment type="caution">
    <text evidence="1">The sequence shown here is derived from an EMBL/GenBank/DDBJ whole genome shotgun (WGS) entry which is preliminary data.</text>
</comment>
<sequence>MNRSSPTFPFLAVDLILRILHFLRPSDIISLRKTCKTLLDITKLRTVWISALRSVMIRHSIPEDTCPMEEMTLPLLEHVALAPYRLLTLLARSDGETVLPLAIRVLSPRVTNAEKDEYGIDDNGGLYDSFVESSGRFLASLSAYQSFTLFTVWDLGFCANDLIKPIARYRESASVTLFLDGFNPGPQGSGVFFLVTTNESSFLNPLTIMVHKVSVSFPAEISLFAKLEIPIAAPFIMPQTHQVSGTCKLVAQYEDDDGVTNLWVWNFLDNTAAAITIIDYQFTGKETTLYYNDCIMIASDGRIRIYNIPPLLPRRSVVVPVEQKATIVVAAPSMAIRSFFRGQDVAQNMPSYFAEITPSQVTFFEVADNNLLHISNLPNKLPIAIGRIGLTDQISWSQNQRFTNLRQCEGVLFLMGYCNADSESGDLSVFAADIGGILEGKGNGRFLKAILANSLARQDMKGRQFCPTLGRVYIHTRRRAAPSLTGHSIHIFDYLSPPHNT</sequence>
<dbReference type="InParanoid" id="A0A409WH80"/>
<reference evidence="1 2" key="1">
    <citation type="journal article" date="2018" name="Evol. Lett.">
        <title>Horizontal gene cluster transfer increased hallucinogenic mushroom diversity.</title>
        <authorList>
            <person name="Reynolds H.T."/>
            <person name="Vijayakumar V."/>
            <person name="Gluck-Thaler E."/>
            <person name="Korotkin H.B."/>
            <person name="Matheny P.B."/>
            <person name="Slot J.C."/>
        </authorList>
    </citation>
    <scope>NUCLEOTIDE SEQUENCE [LARGE SCALE GENOMIC DNA]</scope>
    <source>
        <strain evidence="1 2">SRW20</strain>
    </source>
</reference>
<accession>A0A409WH80</accession>
<proteinExistence type="predicted"/>
<keyword evidence="2" id="KW-1185">Reference proteome</keyword>
<dbReference type="EMBL" id="NHYE01005074">
    <property type="protein sequence ID" value="PPQ77790.1"/>
    <property type="molecule type" value="Genomic_DNA"/>
</dbReference>
<evidence type="ECO:0000313" key="1">
    <source>
        <dbReference type="EMBL" id="PPQ77790.1"/>
    </source>
</evidence>
<evidence type="ECO:0000313" key="2">
    <source>
        <dbReference type="Proteomes" id="UP000284706"/>
    </source>
</evidence>
<dbReference type="InterPro" id="IPR036047">
    <property type="entry name" value="F-box-like_dom_sf"/>
</dbReference>
<dbReference type="OrthoDB" id="2688364at2759"/>
<name>A0A409WH80_9AGAR</name>
<gene>
    <name evidence="1" type="ORF">CVT26_005385</name>
</gene>
<dbReference type="SUPFAM" id="SSF81383">
    <property type="entry name" value="F-box domain"/>
    <property type="match status" value="1"/>
</dbReference>
<dbReference type="AlphaFoldDB" id="A0A409WH80"/>